<dbReference type="GO" id="GO:0030001">
    <property type="term" value="P:metal ion transport"/>
    <property type="evidence" value="ECO:0007669"/>
    <property type="project" value="UniProtKB-ARBA"/>
</dbReference>
<comment type="subcellular location">
    <subcellularLocation>
        <location evidence="1">Cell membrane</location>
        <topology evidence="1">Multi-pass membrane protein</topology>
    </subcellularLocation>
</comment>
<feature type="transmembrane region" description="Helical" evidence="8">
    <location>
        <begin position="281"/>
        <end position="301"/>
    </location>
</feature>
<dbReference type="STRING" id="1605367.AFM12_13765"/>
<keyword evidence="4 8" id="KW-0812">Transmembrane</keyword>
<keyword evidence="2" id="KW-0813">Transport</keyword>
<comment type="caution">
    <text evidence="9">The sequence shown here is derived from an EMBL/GenBank/DDBJ whole genome shotgun (WGS) entry which is preliminary data.</text>
</comment>
<reference evidence="9 10" key="1">
    <citation type="submission" date="2015-07" db="EMBL/GenBank/DDBJ databases">
        <title>The draft genome sequence of Leadbetterella sp. JN14-9.</title>
        <authorList>
            <person name="Liu Y."/>
            <person name="Du J."/>
            <person name="Shao Z."/>
        </authorList>
    </citation>
    <scope>NUCLEOTIDE SEQUENCE [LARGE SCALE GENOMIC DNA]</scope>
    <source>
        <strain evidence="9 10">JN14-9</strain>
    </source>
</reference>
<evidence type="ECO:0000256" key="5">
    <source>
        <dbReference type="ARBA" id="ARBA00022989"/>
    </source>
</evidence>
<dbReference type="AlphaFoldDB" id="A0A0P7C3K2"/>
<accession>A0A0P7C3K2</accession>
<feature type="transmembrane region" description="Helical" evidence="8">
    <location>
        <begin position="547"/>
        <end position="568"/>
    </location>
</feature>
<evidence type="ECO:0000313" key="10">
    <source>
        <dbReference type="Proteomes" id="UP000050454"/>
    </source>
</evidence>
<dbReference type="EMBL" id="LGTQ01000010">
    <property type="protein sequence ID" value="KPM47705.1"/>
    <property type="molecule type" value="Genomic_DNA"/>
</dbReference>
<feature type="transmembrane region" description="Helical" evidence="8">
    <location>
        <begin position="250"/>
        <end position="269"/>
    </location>
</feature>
<keyword evidence="10" id="KW-1185">Reference proteome</keyword>
<feature type="transmembrane region" description="Helical" evidence="8">
    <location>
        <begin position="490"/>
        <end position="511"/>
    </location>
</feature>
<feature type="transmembrane region" description="Helical" evidence="8">
    <location>
        <begin position="167"/>
        <end position="189"/>
    </location>
</feature>
<feature type="transmembrane region" description="Helical" evidence="8">
    <location>
        <begin position="14"/>
        <end position="32"/>
    </location>
</feature>
<sequence length="586" mass="66156">MLIRKKLVKRIDRAILLVLFVGFALSIYQIAFPKEGQVASTVLAILRKIPWLAMTLYLVKWFLQHFIRKSPKMFDRRQLPDLTFAGLLFLYEKLKYHVEFLYSDWFLYVLLSVFFVVRIIREGHIIKDRRLTPSMLFGFSFAMLIFVSTALLLIPDVTTHQMTFVDALFTATSAVCVTGLAVVDTASAFTPLGKDMLLVMIQIGGLGLMTFTNFFAVLFRGGMSFRNHLILNDIIQPDQPNSLVSTLVKIVGYTLIMEAIGVFLIHYVSNEKFFTNSYDSWFFSVFHAVSAFCNAGFSTLPDGLFNGGFRYNYPFQIIICLLVIFGGIGFPVVIDLYNTVRSLFRSLFQWLFMRQRFVFLARNLNVHSRLVLTSTTILLVLGMILYFATEYNNTLQDHPTIFGKFTQSLFGSVTPRTAGFNTVDMGGLMQGTILVYLLLMWIGASPSSTGGGIKTTTFTIAISNIVALVRGKGRVELFKREISEDSIKRAFAVMFISFLIIGLAVFLISIFEPEQQLTKIAFECFSAYSTVGLSLNLTPELSTPSKFVLIVTMFLGRVGMFTILFGLFKKVGSSSHRYPKENVLIV</sequence>
<evidence type="ECO:0000256" key="1">
    <source>
        <dbReference type="ARBA" id="ARBA00004651"/>
    </source>
</evidence>
<evidence type="ECO:0008006" key="11">
    <source>
        <dbReference type="Google" id="ProtNLM"/>
    </source>
</evidence>
<keyword evidence="6" id="KW-0406">Ion transport</keyword>
<evidence type="ECO:0000256" key="7">
    <source>
        <dbReference type="ARBA" id="ARBA00023136"/>
    </source>
</evidence>
<evidence type="ECO:0000313" key="9">
    <source>
        <dbReference type="EMBL" id="KPM47705.1"/>
    </source>
</evidence>
<dbReference type="PANTHER" id="PTHR32024">
    <property type="entry name" value="TRK SYSTEM POTASSIUM UPTAKE PROTEIN TRKG-RELATED"/>
    <property type="match status" value="1"/>
</dbReference>
<evidence type="ECO:0000256" key="8">
    <source>
        <dbReference type="SAM" id="Phobius"/>
    </source>
</evidence>
<feature type="transmembrane region" description="Helical" evidence="8">
    <location>
        <begin position="100"/>
        <end position="120"/>
    </location>
</feature>
<evidence type="ECO:0000256" key="2">
    <source>
        <dbReference type="ARBA" id="ARBA00022448"/>
    </source>
</evidence>
<protein>
    <recommendedName>
        <fullName evidence="11">ATPase</fullName>
    </recommendedName>
</protein>
<gene>
    <name evidence="9" type="ORF">AFM12_13765</name>
</gene>
<dbReference type="PANTHER" id="PTHR32024:SF1">
    <property type="entry name" value="KTR SYSTEM POTASSIUM UPTAKE PROTEIN B"/>
    <property type="match status" value="1"/>
</dbReference>
<feature type="transmembrane region" description="Helical" evidence="8">
    <location>
        <begin position="132"/>
        <end position="155"/>
    </location>
</feature>
<dbReference type="Proteomes" id="UP000050454">
    <property type="component" value="Unassembled WGS sequence"/>
</dbReference>
<evidence type="ECO:0000256" key="4">
    <source>
        <dbReference type="ARBA" id="ARBA00022692"/>
    </source>
</evidence>
<evidence type="ECO:0000256" key="6">
    <source>
        <dbReference type="ARBA" id="ARBA00023065"/>
    </source>
</evidence>
<dbReference type="PATRIC" id="fig|1605367.3.peg.150"/>
<keyword evidence="7 8" id="KW-0472">Membrane</keyword>
<feature type="transmembrane region" description="Helical" evidence="8">
    <location>
        <begin position="313"/>
        <end position="334"/>
    </location>
</feature>
<dbReference type="GO" id="GO:0005886">
    <property type="term" value="C:plasma membrane"/>
    <property type="evidence" value="ECO:0007669"/>
    <property type="project" value="UniProtKB-SubCell"/>
</dbReference>
<feature type="transmembrane region" description="Helical" evidence="8">
    <location>
        <begin position="196"/>
        <end position="219"/>
    </location>
</feature>
<keyword evidence="3" id="KW-1003">Cell membrane</keyword>
<feature type="transmembrane region" description="Helical" evidence="8">
    <location>
        <begin position="370"/>
        <end position="388"/>
    </location>
</feature>
<dbReference type="Pfam" id="PF02386">
    <property type="entry name" value="TrkH"/>
    <property type="match status" value="1"/>
</dbReference>
<feature type="transmembrane region" description="Helical" evidence="8">
    <location>
        <begin position="425"/>
        <end position="444"/>
    </location>
</feature>
<keyword evidence="5 8" id="KW-1133">Transmembrane helix</keyword>
<dbReference type="GO" id="GO:0008324">
    <property type="term" value="F:monoatomic cation transmembrane transporter activity"/>
    <property type="evidence" value="ECO:0007669"/>
    <property type="project" value="InterPro"/>
</dbReference>
<name>A0A0P7C3K2_9BACT</name>
<evidence type="ECO:0000256" key="3">
    <source>
        <dbReference type="ARBA" id="ARBA00022475"/>
    </source>
</evidence>
<dbReference type="InterPro" id="IPR003445">
    <property type="entry name" value="Cat_transpt"/>
</dbReference>
<proteinExistence type="predicted"/>
<organism evidence="9 10">
    <name type="scientific">Jiulongibacter sediminis</name>
    <dbReference type="NCBI Taxonomy" id="1605367"/>
    <lineage>
        <taxon>Bacteria</taxon>
        <taxon>Pseudomonadati</taxon>
        <taxon>Bacteroidota</taxon>
        <taxon>Cytophagia</taxon>
        <taxon>Cytophagales</taxon>
        <taxon>Leadbetterellaceae</taxon>
        <taxon>Jiulongibacter</taxon>
    </lineage>
</organism>